<keyword evidence="3" id="KW-1185">Reference proteome</keyword>
<comment type="caution">
    <text evidence="2">The sequence shown here is derived from an EMBL/GenBank/DDBJ whole genome shotgun (WGS) entry which is preliminary data.</text>
</comment>
<feature type="region of interest" description="Disordered" evidence="1">
    <location>
        <begin position="125"/>
        <end position="150"/>
    </location>
</feature>
<reference evidence="2 3" key="1">
    <citation type="journal article" date="2022" name="Nat. Ecol. Evol.">
        <title>A masculinizing supergene underlies an exaggerated male reproductive morph in a spider.</title>
        <authorList>
            <person name="Hendrickx F."/>
            <person name="De Corte Z."/>
            <person name="Sonet G."/>
            <person name="Van Belleghem S.M."/>
            <person name="Kostlbacher S."/>
            <person name="Vangestel C."/>
        </authorList>
    </citation>
    <scope>NUCLEOTIDE SEQUENCE [LARGE SCALE GENOMIC DNA]</scope>
    <source>
        <strain evidence="2">W744_W776</strain>
    </source>
</reference>
<evidence type="ECO:0000313" key="3">
    <source>
        <dbReference type="Proteomes" id="UP000827092"/>
    </source>
</evidence>
<dbReference type="AlphaFoldDB" id="A0AAV6U8S9"/>
<feature type="non-terminal residue" evidence="2">
    <location>
        <position position="1"/>
    </location>
</feature>
<proteinExistence type="predicted"/>
<protein>
    <recommendedName>
        <fullName evidence="4">Peptidase A2 domain-containing protein</fullName>
    </recommendedName>
</protein>
<sequence>VGKKCRFTISGGGLTDLTLTTDDVIGCDVTTDDVTGYVNKPKYWKPYSKVWEEEAEVEIEQMFPPHKYNVPRHQLAHPRRRSRKNFVKENSLCENCLRNHPRSNCTSSNCRRCNKSHNTLLHEDSTEVQAASGDPEVAQPETTSHFSRYPPSRQITLMPTAIIEVLDIYGQKQPCKMLMDSGSQTSFISERCNSESHQALYPLIHL</sequence>
<dbReference type="EMBL" id="JAFNEN010000589">
    <property type="protein sequence ID" value="KAG8180046.1"/>
    <property type="molecule type" value="Genomic_DNA"/>
</dbReference>
<dbReference type="Proteomes" id="UP000827092">
    <property type="component" value="Unassembled WGS sequence"/>
</dbReference>
<evidence type="ECO:0000256" key="1">
    <source>
        <dbReference type="SAM" id="MobiDB-lite"/>
    </source>
</evidence>
<evidence type="ECO:0008006" key="4">
    <source>
        <dbReference type="Google" id="ProtNLM"/>
    </source>
</evidence>
<accession>A0AAV6U8S9</accession>
<organism evidence="2 3">
    <name type="scientific">Oedothorax gibbosus</name>
    <dbReference type="NCBI Taxonomy" id="931172"/>
    <lineage>
        <taxon>Eukaryota</taxon>
        <taxon>Metazoa</taxon>
        <taxon>Ecdysozoa</taxon>
        <taxon>Arthropoda</taxon>
        <taxon>Chelicerata</taxon>
        <taxon>Arachnida</taxon>
        <taxon>Araneae</taxon>
        <taxon>Araneomorphae</taxon>
        <taxon>Entelegynae</taxon>
        <taxon>Araneoidea</taxon>
        <taxon>Linyphiidae</taxon>
        <taxon>Erigoninae</taxon>
        <taxon>Oedothorax</taxon>
    </lineage>
</organism>
<evidence type="ECO:0000313" key="2">
    <source>
        <dbReference type="EMBL" id="KAG8180046.1"/>
    </source>
</evidence>
<gene>
    <name evidence="2" type="ORF">JTE90_012889</name>
</gene>
<name>A0AAV6U8S9_9ARAC</name>